<organism evidence="9 10">
    <name type="scientific">Caloranaerobacter azorensis H53214</name>
    <dbReference type="NCBI Taxonomy" id="1156417"/>
    <lineage>
        <taxon>Bacteria</taxon>
        <taxon>Bacillati</taxon>
        <taxon>Bacillota</taxon>
        <taxon>Tissierellia</taxon>
        <taxon>Tissierellales</taxon>
        <taxon>Thermohalobacteraceae</taxon>
        <taxon>Caloranaerobacter</taxon>
    </lineage>
</organism>
<dbReference type="Pfam" id="PF12791">
    <property type="entry name" value="RsgI_N"/>
    <property type="match status" value="1"/>
</dbReference>
<feature type="region of interest" description="Disordered" evidence="6">
    <location>
        <begin position="263"/>
        <end position="384"/>
    </location>
</feature>
<keyword evidence="5 7" id="KW-0472">Membrane</keyword>
<protein>
    <recommendedName>
        <fullName evidence="8">RsgI N-terminal anti-sigma domain-containing protein</fullName>
    </recommendedName>
</protein>
<keyword evidence="2" id="KW-1003">Cell membrane</keyword>
<evidence type="ECO:0000313" key="10">
    <source>
        <dbReference type="Proteomes" id="UP000029622"/>
    </source>
</evidence>
<evidence type="ECO:0000256" key="7">
    <source>
        <dbReference type="SAM" id="Phobius"/>
    </source>
</evidence>
<dbReference type="Proteomes" id="UP000029622">
    <property type="component" value="Unassembled WGS sequence"/>
</dbReference>
<feature type="compositionally biased region" description="Basic and acidic residues" evidence="6">
    <location>
        <begin position="276"/>
        <end position="384"/>
    </location>
</feature>
<dbReference type="STRING" id="1156417.Y919_05905"/>
<keyword evidence="4 7" id="KW-1133">Transmembrane helix</keyword>
<evidence type="ECO:0000256" key="6">
    <source>
        <dbReference type="SAM" id="MobiDB-lite"/>
    </source>
</evidence>
<evidence type="ECO:0000256" key="2">
    <source>
        <dbReference type="ARBA" id="ARBA00022475"/>
    </source>
</evidence>
<dbReference type="RefSeq" id="WP_035163240.1">
    <property type="nucleotide sequence ID" value="NZ_AZTB01000024.1"/>
</dbReference>
<gene>
    <name evidence="9" type="ORF">Y919_05905</name>
</gene>
<comment type="caution">
    <text evidence="9">The sequence shown here is derived from an EMBL/GenBank/DDBJ whole genome shotgun (WGS) entry which is preliminary data.</text>
</comment>
<evidence type="ECO:0000256" key="3">
    <source>
        <dbReference type="ARBA" id="ARBA00022692"/>
    </source>
</evidence>
<evidence type="ECO:0000256" key="1">
    <source>
        <dbReference type="ARBA" id="ARBA00004162"/>
    </source>
</evidence>
<keyword evidence="3 7" id="KW-0812">Transmembrane</keyword>
<evidence type="ECO:0000259" key="8">
    <source>
        <dbReference type="PROSITE" id="PS51849"/>
    </source>
</evidence>
<accession>A0A096BH12</accession>
<evidence type="ECO:0000256" key="5">
    <source>
        <dbReference type="ARBA" id="ARBA00023136"/>
    </source>
</evidence>
<evidence type="ECO:0000313" key="9">
    <source>
        <dbReference type="EMBL" id="KGG80475.1"/>
    </source>
</evidence>
<feature type="domain" description="RsgI N-terminal anti-sigma" evidence="8">
    <location>
        <begin position="1"/>
        <end position="49"/>
    </location>
</feature>
<name>A0A096BH12_9FIRM</name>
<dbReference type="PROSITE" id="PS51849">
    <property type="entry name" value="RSGI_N"/>
    <property type="match status" value="1"/>
</dbReference>
<dbReference type="GO" id="GO:0005886">
    <property type="term" value="C:plasma membrane"/>
    <property type="evidence" value="ECO:0007669"/>
    <property type="project" value="UniProtKB-SubCell"/>
</dbReference>
<comment type="subcellular location">
    <subcellularLocation>
        <location evidence="1">Cell membrane</location>
        <topology evidence="1">Single-pass membrane protein</topology>
    </subcellularLocation>
</comment>
<dbReference type="Pfam" id="PF23750">
    <property type="entry name" value="RsgI_M"/>
    <property type="match status" value="1"/>
</dbReference>
<feature type="transmembrane region" description="Helical" evidence="7">
    <location>
        <begin position="55"/>
        <end position="76"/>
    </location>
</feature>
<dbReference type="InterPro" id="IPR055431">
    <property type="entry name" value="RsgI_M"/>
</dbReference>
<reference evidence="9 10" key="1">
    <citation type="submission" date="2013-12" db="EMBL/GenBank/DDBJ databases">
        <title>Draft genome sequence of Caloranaerobacter sp. H53214.</title>
        <authorList>
            <person name="Jiang L.J."/>
            <person name="Shao Z.Z."/>
            <person name="Long M.N."/>
        </authorList>
    </citation>
    <scope>NUCLEOTIDE SEQUENCE [LARGE SCALE GENOMIC DNA]</scope>
    <source>
        <strain evidence="9 10">H53214</strain>
    </source>
</reference>
<evidence type="ECO:0000256" key="4">
    <source>
        <dbReference type="ARBA" id="ARBA00022989"/>
    </source>
</evidence>
<proteinExistence type="predicted"/>
<dbReference type="InterPro" id="IPR024449">
    <property type="entry name" value="Anti-sigma_RsgI_N"/>
</dbReference>
<dbReference type="AlphaFoldDB" id="A0A096BH12"/>
<dbReference type="EMBL" id="AZTB01000024">
    <property type="protein sequence ID" value="KGG80475.1"/>
    <property type="molecule type" value="Genomic_DNA"/>
</dbReference>
<sequence length="384" mass="45752">MKGIVMEVYEDKVIVLAKDGSFLEVNRDNRDLDIGQEIEVDDNNKRIRGRIIRRLASIAAAFILLITTGYGVYGYYTPYGYINVDINPSVEIAYNLYNRVIDLKGLNEDGNILISKIKNYRNRTIENVINEVIDTAVEQAYVRPEQENVILITITEKKDKVDDEKIYKLVDNHIKQKIENTEVILIEGDNNIYKRAREDKISPGKLMLIEKAIDLNKDIKFEEVAKKPVKEIMRMIKEAKREKEKKEERKKLEKKTEKEMDKIEEMKFNKSRKAKEKKEDKLEREEIEKFRKDETKKDEEEKEIEVDKIEKDKEKDQRRYPKKKSQDEFEEQRKEKQENLIINDNKKNQDNKYKVDKSEKKNKSKRGHENEYKHNKKERGKDED</sequence>